<feature type="chain" id="PRO_5020597256" evidence="1">
    <location>
        <begin position="21"/>
        <end position="173"/>
    </location>
</feature>
<comment type="caution">
    <text evidence="2">The sequence shown here is derived from an EMBL/GenBank/DDBJ whole genome shotgun (WGS) entry which is preliminary data.</text>
</comment>
<proteinExistence type="predicted"/>
<evidence type="ECO:0000313" key="3">
    <source>
        <dbReference type="Proteomes" id="UP000298663"/>
    </source>
</evidence>
<keyword evidence="3" id="KW-1185">Reference proteome</keyword>
<sequence length="173" mass="18832">MPSKTVFFVIVASLATSGFCCAPGDGSLPSAQKTVKAIYLPPTSWTFPSANGTRKFDQVANEETATRRLSNDIKAAIFEAASKYMSSGYTMRIEKVESTIKEADLSGAVLRNENRTVAMVAGEYFTYETFVALVANLPLPQNQWEALATSVQLQLINEDFVEFNAPQCGLTVV</sequence>
<keyword evidence="1" id="KW-0732">Signal</keyword>
<gene>
    <name evidence="2" type="ORF">L596_024316</name>
</gene>
<reference evidence="2 3" key="1">
    <citation type="journal article" date="2015" name="Genome Biol.">
        <title>Comparative genomics of Steinernema reveals deeply conserved gene regulatory networks.</title>
        <authorList>
            <person name="Dillman A.R."/>
            <person name="Macchietto M."/>
            <person name="Porter C.F."/>
            <person name="Rogers A."/>
            <person name="Williams B."/>
            <person name="Antoshechkin I."/>
            <person name="Lee M.M."/>
            <person name="Goodwin Z."/>
            <person name="Lu X."/>
            <person name="Lewis E.E."/>
            <person name="Goodrich-Blair H."/>
            <person name="Stock S.P."/>
            <person name="Adams B.J."/>
            <person name="Sternberg P.W."/>
            <person name="Mortazavi A."/>
        </authorList>
    </citation>
    <scope>NUCLEOTIDE SEQUENCE [LARGE SCALE GENOMIC DNA]</scope>
    <source>
        <strain evidence="2 3">ALL</strain>
    </source>
</reference>
<evidence type="ECO:0000313" key="2">
    <source>
        <dbReference type="EMBL" id="TKR68320.1"/>
    </source>
</evidence>
<feature type="signal peptide" evidence="1">
    <location>
        <begin position="1"/>
        <end position="20"/>
    </location>
</feature>
<dbReference type="Proteomes" id="UP000298663">
    <property type="component" value="Unassembled WGS sequence"/>
</dbReference>
<evidence type="ECO:0000256" key="1">
    <source>
        <dbReference type="SAM" id="SignalP"/>
    </source>
</evidence>
<dbReference type="EMBL" id="AZBU02000008">
    <property type="protein sequence ID" value="TKR68320.1"/>
    <property type="molecule type" value="Genomic_DNA"/>
</dbReference>
<protein>
    <submittedName>
        <fullName evidence="2">Uncharacterized protein</fullName>
    </submittedName>
</protein>
<name>A0A4U5MGD2_STECR</name>
<organism evidence="2 3">
    <name type="scientific">Steinernema carpocapsae</name>
    <name type="common">Entomopathogenic nematode</name>
    <dbReference type="NCBI Taxonomy" id="34508"/>
    <lineage>
        <taxon>Eukaryota</taxon>
        <taxon>Metazoa</taxon>
        <taxon>Ecdysozoa</taxon>
        <taxon>Nematoda</taxon>
        <taxon>Chromadorea</taxon>
        <taxon>Rhabditida</taxon>
        <taxon>Tylenchina</taxon>
        <taxon>Panagrolaimomorpha</taxon>
        <taxon>Strongyloidoidea</taxon>
        <taxon>Steinernematidae</taxon>
        <taxon>Steinernema</taxon>
    </lineage>
</organism>
<reference evidence="2 3" key="2">
    <citation type="journal article" date="2019" name="G3 (Bethesda)">
        <title>Hybrid Assembly of the Genome of the Entomopathogenic Nematode Steinernema carpocapsae Identifies the X-Chromosome.</title>
        <authorList>
            <person name="Serra L."/>
            <person name="Macchietto M."/>
            <person name="Macias-Munoz A."/>
            <person name="McGill C.J."/>
            <person name="Rodriguez I.M."/>
            <person name="Rodriguez B."/>
            <person name="Murad R."/>
            <person name="Mortazavi A."/>
        </authorList>
    </citation>
    <scope>NUCLEOTIDE SEQUENCE [LARGE SCALE GENOMIC DNA]</scope>
    <source>
        <strain evidence="2 3">ALL</strain>
    </source>
</reference>
<accession>A0A4U5MGD2</accession>
<dbReference type="AlphaFoldDB" id="A0A4U5MGD2"/>